<dbReference type="InterPro" id="IPR058922">
    <property type="entry name" value="WHD_DRP"/>
</dbReference>
<feature type="domain" description="NB-ARC" evidence="4">
    <location>
        <begin position="116"/>
        <end position="254"/>
    </location>
</feature>
<evidence type="ECO:0000256" key="1">
    <source>
        <dbReference type="ARBA" id="ARBA00022737"/>
    </source>
</evidence>
<dbReference type="InterPro" id="IPR002182">
    <property type="entry name" value="NB-ARC"/>
</dbReference>
<dbReference type="FunFam" id="1.10.10.10:FF:000322">
    <property type="entry name" value="Probable disease resistance protein At1g63360"/>
    <property type="match status" value="1"/>
</dbReference>
<evidence type="ECO:0000256" key="2">
    <source>
        <dbReference type="ARBA" id="ARBA00022741"/>
    </source>
</evidence>
<name>A0A8T1RLE3_CARIL</name>
<protein>
    <submittedName>
        <fullName evidence="6">Uncharacterized protein</fullName>
    </submittedName>
</protein>
<keyword evidence="2" id="KW-0547">Nucleotide-binding</keyword>
<reference evidence="6" key="1">
    <citation type="submission" date="2020-12" db="EMBL/GenBank/DDBJ databases">
        <title>WGS assembly of Carya illinoinensis cv. Pawnee.</title>
        <authorList>
            <person name="Platts A."/>
            <person name="Shu S."/>
            <person name="Wright S."/>
            <person name="Barry K."/>
            <person name="Edger P."/>
            <person name="Pires J.C."/>
            <person name="Schmutz J."/>
        </authorList>
    </citation>
    <scope>NUCLEOTIDE SEQUENCE</scope>
    <source>
        <tissue evidence="6">Leaf</tissue>
    </source>
</reference>
<accession>A0A8T1RLE3</accession>
<dbReference type="PANTHER" id="PTHR23155">
    <property type="entry name" value="DISEASE RESISTANCE PROTEIN RP"/>
    <property type="match status" value="1"/>
</dbReference>
<keyword evidence="1" id="KW-0677">Repeat</keyword>
<evidence type="ECO:0000259" key="5">
    <source>
        <dbReference type="Pfam" id="PF23559"/>
    </source>
</evidence>
<evidence type="ECO:0000259" key="4">
    <source>
        <dbReference type="Pfam" id="PF00931"/>
    </source>
</evidence>
<dbReference type="GO" id="GO:0098542">
    <property type="term" value="P:defense response to other organism"/>
    <property type="evidence" value="ECO:0007669"/>
    <property type="project" value="TreeGrafter"/>
</dbReference>
<dbReference type="InterPro" id="IPR038005">
    <property type="entry name" value="RX-like_CC"/>
</dbReference>
<organism evidence="6 7">
    <name type="scientific">Carya illinoinensis</name>
    <name type="common">Pecan</name>
    <dbReference type="NCBI Taxonomy" id="32201"/>
    <lineage>
        <taxon>Eukaryota</taxon>
        <taxon>Viridiplantae</taxon>
        <taxon>Streptophyta</taxon>
        <taxon>Embryophyta</taxon>
        <taxon>Tracheophyta</taxon>
        <taxon>Spermatophyta</taxon>
        <taxon>Magnoliopsida</taxon>
        <taxon>eudicotyledons</taxon>
        <taxon>Gunneridae</taxon>
        <taxon>Pentapetalae</taxon>
        <taxon>rosids</taxon>
        <taxon>fabids</taxon>
        <taxon>Fagales</taxon>
        <taxon>Juglandaceae</taxon>
        <taxon>Carya</taxon>
    </lineage>
</organism>
<dbReference type="EMBL" id="CM031809">
    <property type="protein sequence ID" value="KAG6666621.1"/>
    <property type="molecule type" value="Genomic_DNA"/>
</dbReference>
<gene>
    <name evidence="6" type="ORF">CIPAW_01G044500</name>
</gene>
<dbReference type="Pfam" id="PF00931">
    <property type="entry name" value="NB-ARC"/>
    <property type="match status" value="1"/>
</dbReference>
<feature type="domain" description="Disease resistance protein winged helix" evidence="5">
    <location>
        <begin position="321"/>
        <end position="373"/>
    </location>
</feature>
<dbReference type="AlphaFoldDB" id="A0A8T1RLE3"/>
<evidence type="ECO:0000313" key="7">
    <source>
        <dbReference type="Proteomes" id="UP000811609"/>
    </source>
</evidence>
<dbReference type="Proteomes" id="UP000811609">
    <property type="component" value="Chromosome 1"/>
</dbReference>
<comment type="caution">
    <text evidence="6">The sequence shown here is derived from an EMBL/GenBank/DDBJ whole genome shotgun (WGS) entry which is preliminary data.</text>
</comment>
<dbReference type="GO" id="GO:0043531">
    <property type="term" value="F:ADP binding"/>
    <property type="evidence" value="ECO:0007669"/>
    <property type="project" value="InterPro"/>
</dbReference>
<evidence type="ECO:0000256" key="3">
    <source>
        <dbReference type="ARBA" id="ARBA00022821"/>
    </source>
</evidence>
<evidence type="ECO:0000313" key="6">
    <source>
        <dbReference type="EMBL" id="KAG6666621.1"/>
    </source>
</evidence>
<sequence length="627" mass="72287">MLVAQWVAHVRDVAYDAEDVIESYVLKVGSRKGGGIQNVLKMFGCILVEAKAIDQTRSEIGEIMKRISTLNSSLQDYGIKLDSMDGGGPSSLSEKIREQRQTYAHVEHDHVVVGLEDNLKEVVACLTKEVKYKYRIVSICGMDGLGKTTLARKAYHYPQVKSHFNCHVWEGVMIELISLFETERDKIRKMTDVELTKEICEMLCRNKCLVVLDDIWKVEDWNRLSAAFQLNDTNNKILLTSRNVDMALQMVSYCKALPLAVIVLRGLLATKRTLEEWKQVHRNVKSYPHQHKDPAISMVLALSYDDLPYHLKLCFLYLGHFPEDFEIQTKELIRMWMAKGLILQTGSNKETLENVGEQYLKELVQRCMVQVGKKRISNILRVLNFGMTTDRKDYTMDIIDFPPEIKSLIHLRFLSLRYTNVRSISSLKNLKCLQTLDLRSTLGDVNVPNDVFKNMEHLWHMYLPLSEVSGKLQLPNASKLQTLVNILIFICDLRLLGIIEKLPEHDKIYPHLAQLRFGETYLGEDPMLILENFHNLKILHPSRWAYIGKKMICFVRGFPQLQSLSLSHLDNLEDHLKIGDCHNLVMVPDELQFVGNLQKFENRMLVLAERGQDFNKIRHVPSLKLKI</sequence>
<keyword evidence="7" id="KW-1185">Reference proteome</keyword>
<proteinExistence type="predicted"/>
<dbReference type="CDD" id="cd14798">
    <property type="entry name" value="RX-CC_like"/>
    <property type="match status" value="1"/>
</dbReference>
<dbReference type="Pfam" id="PF23559">
    <property type="entry name" value="WHD_DRP"/>
    <property type="match status" value="1"/>
</dbReference>
<keyword evidence="3" id="KW-0611">Plant defense</keyword>
<dbReference type="PANTHER" id="PTHR23155:SF1185">
    <property type="entry name" value="DISEASE RESISTANCE RPP8-LIKE PROTEIN 3-RELATED"/>
    <property type="match status" value="1"/>
</dbReference>
<dbReference type="InterPro" id="IPR044974">
    <property type="entry name" value="Disease_R_plants"/>
</dbReference>